<accession>A0A7J0GZ00</accession>
<keyword evidence="3" id="KW-1185">Reference proteome</keyword>
<name>A0A7J0GZ00_9ERIC</name>
<evidence type="ECO:0008006" key="4">
    <source>
        <dbReference type="Google" id="ProtNLM"/>
    </source>
</evidence>
<comment type="caution">
    <text evidence="2">The sequence shown here is derived from an EMBL/GenBank/DDBJ whole genome shotgun (WGS) entry which is preliminary data.</text>
</comment>
<evidence type="ECO:0000256" key="1">
    <source>
        <dbReference type="SAM" id="SignalP"/>
    </source>
</evidence>
<feature type="signal peptide" evidence="1">
    <location>
        <begin position="1"/>
        <end position="22"/>
    </location>
</feature>
<dbReference type="AlphaFoldDB" id="A0A7J0GZ00"/>
<reference evidence="2 3" key="1">
    <citation type="submission" date="2019-07" db="EMBL/GenBank/DDBJ databases">
        <title>De Novo Assembly of kiwifruit Actinidia rufa.</title>
        <authorList>
            <person name="Sugita-Konishi S."/>
            <person name="Sato K."/>
            <person name="Mori E."/>
            <person name="Abe Y."/>
            <person name="Kisaki G."/>
            <person name="Hamano K."/>
            <person name="Suezawa K."/>
            <person name="Otani M."/>
            <person name="Fukuda T."/>
            <person name="Manabe T."/>
            <person name="Gomi K."/>
            <person name="Tabuchi M."/>
            <person name="Akimitsu K."/>
            <person name="Kataoka I."/>
        </authorList>
    </citation>
    <scope>NUCLEOTIDE SEQUENCE [LARGE SCALE GENOMIC DNA]</scope>
    <source>
        <strain evidence="3">cv. Fuchu</strain>
    </source>
</reference>
<evidence type="ECO:0000313" key="2">
    <source>
        <dbReference type="EMBL" id="GFZ16053.1"/>
    </source>
</evidence>
<proteinExistence type="predicted"/>
<sequence>MAVPSILLFFVVSHLLLLHSAGCPESFDCGTPGQIQIPYTNFTHNECGSVTVDCSKSLPDVILGENMYEVTSPLEDDYIKIKDRELERPGVLSPCKSRLSLFCLLLRDHQQQILQLYSVS</sequence>
<dbReference type="EMBL" id="BJWL01000025">
    <property type="protein sequence ID" value="GFZ16053.1"/>
    <property type="molecule type" value="Genomic_DNA"/>
</dbReference>
<feature type="chain" id="PRO_5029628172" description="Wall-associated receptor kinase galacturonan-binding domain-containing protein" evidence="1">
    <location>
        <begin position="23"/>
        <end position="120"/>
    </location>
</feature>
<keyword evidence="1" id="KW-0732">Signal</keyword>
<gene>
    <name evidence="2" type="ORF">Acr_25g0004620</name>
</gene>
<protein>
    <recommendedName>
        <fullName evidence="4">Wall-associated receptor kinase galacturonan-binding domain-containing protein</fullName>
    </recommendedName>
</protein>
<dbReference type="Proteomes" id="UP000585474">
    <property type="component" value="Unassembled WGS sequence"/>
</dbReference>
<organism evidence="2 3">
    <name type="scientific">Actinidia rufa</name>
    <dbReference type="NCBI Taxonomy" id="165716"/>
    <lineage>
        <taxon>Eukaryota</taxon>
        <taxon>Viridiplantae</taxon>
        <taxon>Streptophyta</taxon>
        <taxon>Embryophyta</taxon>
        <taxon>Tracheophyta</taxon>
        <taxon>Spermatophyta</taxon>
        <taxon>Magnoliopsida</taxon>
        <taxon>eudicotyledons</taxon>
        <taxon>Gunneridae</taxon>
        <taxon>Pentapetalae</taxon>
        <taxon>asterids</taxon>
        <taxon>Ericales</taxon>
        <taxon>Actinidiaceae</taxon>
        <taxon>Actinidia</taxon>
    </lineage>
</organism>
<evidence type="ECO:0000313" key="3">
    <source>
        <dbReference type="Proteomes" id="UP000585474"/>
    </source>
</evidence>